<dbReference type="InterPro" id="IPR019646">
    <property type="entry name" value="Aminoglyc_AdlTrfase"/>
</dbReference>
<keyword evidence="2" id="KW-1185">Reference proteome</keyword>
<gene>
    <name evidence="1" type="ORF">ACFSCX_24385</name>
</gene>
<evidence type="ECO:0000313" key="2">
    <source>
        <dbReference type="Proteomes" id="UP001597214"/>
    </source>
</evidence>
<dbReference type="Gene3D" id="3.30.460.40">
    <property type="match status" value="1"/>
</dbReference>
<comment type="caution">
    <text evidence="1">The sequence shown here is derived from an EMBL/GenBank/DDBJ whole genome shotgun (WGS) entry which is preliminary data.</text>
</comment>
<sequence length="201" mass="23501">MEDNKWNPLSVEEIHDLFRTIPISWWIAGGWALDLNVGRKTREHDDIDIVIVRDEHLTLQAHLHNQWDMYKAIKGQLIPWDKDEILQVPIDSIWVKKKGDKVWAFQVMILDTEGDEWEYKRKNTIRKPIKDIGLCSPTGIPYLRPEIQLLYKGGSSVLRGKDTVDLENVLPLLANSELRWLKDSLAEQFPTGHQWMDQLVK</sequence>
<evidence type="ECO:0000313" key="1">
    <source>
        <dbReference type="EMBL" id="MFD1739625.1"/>
    </source>
</evidence>
<organism evidence="1 2">
    <name type="scientific">Bacillus salitolerans</name>
    <dbReference type="NCBI Taxonomy" id="1437434"/>
    <lineage>
        <taxon>Bacteria</taxon>
        <taxon>Bacillati</taxon>
        <taxon>Bacillota</taxon>
        <taxon>Bacilli</taxon>
        <taxon>Bacillales</taxon>
        <taxon>Bacillaceae</taxon>
        <taxon>Bacillus</taxon>
    </lineage>
</organism>
<name>A0ABW4LWQ5_9BACI</name>
<dbReference type="Pfam" id="PF10706">
    <property type="entry name" value="Aminoglyc_resit"/>
    <property type="match status" value="1"/>
</dbReference>
<dbReference type="EMBL" id="JBHUEM010000055">
    <property type="protein sequence ID" value="MFD1739625.1"/>
    <property type="molecule type" value="Genomic_DNA"/>
</dbReference>
<dbReference type="RefSeq" id="WP_377930866.1">
    <property type="nucleotide sequence ID" value="NZ_JBHUEM010000055.1"/>
</dbReference>
<accession>A0ABW4LWQ5</accession>
<protein>
    <submittedName>
        <fullName evidence="1">Nucleotidyltransferase domain-containing protein</fullName>
    </submittedName>
</protein>
<proteinExistence type="predicted"/>
<reference evidence="2" key="1">
    <citation type="journal article" date="2019" name="Int. J. Syst. Evol. Microbiol.">
        <title>The Global Catalogue of Microorganisms (GCM) 10K type strain sequencing project: providing services to taxonomists for standard genome sequencing and annotation.</title>
        <authorList>
            <consortium name="The Broad Institute Genomics Platform"/>
            <consortium name="The Broad Institute Genome Sequencing Center for Infectious Disease"/>
            <person name="Wu L."/>
            <person name="Ma J."/>
        </authorList>
    </citation>
    <scope>NUCLEOTIDE SEQUENCE [LARGE SCALE GENOMIC DNA]</scope>
    <source>
        <strain evidence="2">CCUG 49339</strain>
    </source>
</reference>
<dbReference type="Proteomes" id="UP001597214">
    <property type="component" value="Unassembled WGS sequence"/>
</dbReference>